<dbReference type="AlphaFoldDB" id="A0A512C2V0"/>
<name>A0A512C2V0_9HYPH</name>
<dbReference type="GO" id="GO:0016491">
    <property type="term" value="F:oxidoreductase activity"/>
    <property type="evidence" value="ECO:0007669"/>
    <property type="project" value="InterPro"/>
</dbReference>
<proteinExistence type="predicted"/>
<evidence type="ECO:0000256" key="1">
    <source>
        <dbReference type="ARBA" id="ARBA00022630"/>
    </source>
</evidence>
<dbReference type="Pfam" id="PF03358">
    <property type="entry name" value="FMN_red"/>
    <property type="match status" value="1"/>
</dbReference>
<feature type="domain" description="Flavodoxin-like" evidence="3">
    <location>
        <begin position="13"/>
        <end position="172"/>
    </location>
</feature>
<keyword evidence="5" id="KW-1185">Reference proteome</keyword>
<sequence>MDDPLHPGPTKTLLIVYHSMTGGTRQMAEAAARGAAAEPTVRVRLLPAPVAQAADLLEADGYLFGTPENLAAMAGLMKDFFDRTYYPALDRISGRPYATLICAGSDGHNAARQVERIATGWRLKAIADPLIVCTHAQTPDSILAPKIISLDDLKRCEELGAALATGMSIGVF</sequence>
<dbReference type="InterPro" id="IPR029039">
    <property type="entry name" value="Flavoprotein-like_sf"/>
</dbReference>
<dbReference type="GO" id="GO:0010181">
    <property type="term" value="F:FMN binding"/>
    <property type="evidence" value="ECO:0007669"/>
    <property type="project" value="InterPro"/>
</dbReference>
<keyword evidence="2" id="KW-0288">FMN</keyword>
<dbReference type="RefSeq" id="WP_147023054.1">
    <property type="nucleotide sequence ID" value="NZ_BJYU01000202.1"/>
</dbReference>
<reference evidence="4 5" key="1">
    <citation type="submission" date="2019-07" db="EMBL/GenBank/DDBJ databases">
        <title>Whole genome shotgun sequence of Microvirga aerophila NBRC 106136.</title>
        <authorList>
            <person name="Hosoyama A."/>
            <person name="Uohara A."/>
            <person name="Ohji S."/>
            <person name="Ichikawa N."/>
        </authorList>
    </citation>
    <scope>NUCLEOTIDE SEQUENCE [LARGE SCALE GENOMIC DNA]</scope>
    <source>
        <strain evidence="4 5">NBRC 106136</strain>
    </source>
</reference>
<evidence type="ECO:0000259" key="3">
    <source>
        <dbReference type="PROSITE" id="PS50902"/>
    </source>
</evidence>
<evidence type="ECO:0000313" key="5">
    <source>
        <dbReference type="Proteomes" id="UP000321085"/>
    </source>
</evidence>
<dbReference type="SUPFAM" id="SSF52218">
    <property type="entry name" value="Flavoproteins"/>
    <property type="match status" value="1"/>
</dbReference>
<dbReference type="Proteomes" id="UP000321085">
    <property type="component" value="Unassembled WGS sequence"/>
</dbReference>
<dbReference type="Gene3D" id="3.40.50.360">
    <property type="match status" value="1"/>
</dbReference>
<dbReference type="InterPro" id="IPR005025">
    <property type="entry name" value="FMN_Rdtase-like_dom"/>
</dbReference>
<accession>A0A512C2V0</accession>
<evidence type="ECO:0000313" key="4">
    <source>
        <dbReference type="EMBL" id="GEO18521.1"/>
    </source>
</evidence>
<dbReference type="EMBL" id="BJYU01000202">
    <property type="protein sequence ID" value="GEO18521.1"/>
    <property type="molecule type" value="Genomic_DNA"/>
</dbReference>
<dbReference type="PROSITE" id="PS50902">
    <property type="entry name" value="FLAVODOXIN_LIKE"/>
    <property type="match status" value="1"/>
</dbReference>
<keyword evidence="1" id="KW-0285">Flavoprotein</keyword>
<protein>
    <submittedName>
        <fullName evidence="4">Flavodoxin</fullName>
    </submittedName>
</protein>
<organism evidence="4 5">
    <name type="scientific">Microvirga aerophila</name>
    <dbReference type="NCBI Taxonomy" id="670291"/>
    <lineage>
        <taxon>Bacteria</taxon>
        <taxon>Pseudomonadati</taxon>
        <taxon>Pseudomonadota</taxon>
        <taxon>Alphaproteobacteria</taxon>
        <taxon>Hyphomicrobiales</taxon>
        <taxon>Methylobacteriaceae</taxon>
        <taxon>Microvirga</taxon>
    </lineage>
</organism>
<gene>
    <name evidence="4" type="ORF">MAE02_62170</name>
</gene>
<evidence type="ECO:0000256" key="2">
    <source>
        <dbReference type="ARBA" id="ARBA00022643"/>
    </source>
</evidence>
<comment type="caution">
    <text evidence="4">The sequence shown here is derived from an EMBL/GenBank/DDBJ whole genome shotgun (WGS) entry which is preliminary data.</text>
</comment>
<dbReference type="InterPro" id="IPR008254">
    <property type="entry name" value="Flavodoxin/NO_synth"/>
</dbReference>